<dbReference type="PANTHER" id="PTHR44749">
    <property type="entry name" value="SUPPRESSOR OF RPS4-RLD 1"/>
    <property type="match status" value="1"/>
</dbReference>
<dbReference type="KEGG" id="sdyn:Mal52_50020"/>
<dbReference type="Pfam" id="PF13432">
    <property type="entry name" value="TPR_16"/>
    <property type="match status" value="1"/>
</dbReference>
<evidence type="ECO:0000313" key="3">
    <source>
        <dbReference type="Proteomes" id="UP000319383"/>
    </source>
</evidence>
<dbReference type="Gene3D" id="1.25.40.10">
    <property type="entry name" value="Tetratricopeptide repeat domain"/>
    <property type="match status" value="1"/>
</dbReference>
<dbReference type="PANTHER" id="PTHR44749:SF1">
    <property type="entry name" value="TETRATRICOPEPTIDE-LIKE HELICAL DOMAIN-CONTAINING PROTEIN"/>
    <property type="match status" value="1"/>
</dbReference>
<accession>A0A517ZVJ2</accession>
<gene>
    <name evidence="2" type="ORF">Mal52_50020</name>
</gene>
<protein>
    <submittedName>
        <fullName evidence="2">Tetratricopeptide repeat protein</fullName>
    </submittedName>
</protein>
<reference evidence="2 3" key="1">
    <citation type="submission" date="2019-02" db="EMBL/GenBank/DDBJ databases">
        <title>Deep-cultivation of Planctomycetes and their phenomic and genomic characterization uncovers novel biology.</title>
        <authorList>
            <person name="Wiegand S."/>
            <person name="Jogler M."/>
            <person name="Boedeker C."/>
            <person name="Pinto D."/>
            <person name="Vollmers J."/>
            <person name="Rivas-Marin E."/>
            <person name="Kohn T."/>
            <person name="Peeters S.H."/>
            <person name="Heuer A."/>
            <person name="Rast P."/>
            <person name="Oberbeckmann S."/>
            <person name="Bunk B."/>
            <person name="Jeske O."/>
            <person name="Meyerdierks A."/>
            <person name="Storesund J.E."/>
            <person name="Kallscheuer N."/>
            <person name="Luecker S."/>
            <person name="Lage O.M."/>
            <person name="Pohl T."/>
            <person name="Merkel B.J."/>
            <person name="Hornburger P."/>
            <person name="Mueller R.-W."/>
            <person name="Bruemmer F."/>
            <person name="Labrenz M."/>
            <person name="Spormann A.M."/>
            <person name="Op den Camp H."/>
            <person name="Overmann J."/>
            <person name="Amann R."/>
            <person name="Jetten M.S.M."/>
            <person name="Mascher T."/>
            <person name="Medema M.H."/>
            <person name="Devos D.P."/>
            <person name="Kaster A.-K."/>
            <person name="Ovreas L."/>
            <person name="Rohde M."/>
            <person name="Galperin M.Y."/>
            <person name="Jogler C."/>
        </authorList>
    </citation>
    <scope>NUCLEOTIDE SEQUENCE [LARGE SCALE GENOMIC DNA]</scope>
    <source>
        <strain evidence="2 3">Mal52</strain>
    </source>
</reference>
<proteinExistence type="predicted"/>
<evidence type="ECO:0000256" key="1">
    <source>
        <dbReference type="SAM" id="MobiDB-lite"/>
    </source>
</evidence>
<dbReference type="AlphaFoldDB" id="A0A517ZVJ2"/>
<dbReference type="Proteomes" id="UP000319383">
    <property type="component" value="Chromosome"/>
</dbReference>
<dbReference type="EMBL" id="CP036276">
    <property type="protein sequence ID" value="QDU46481.1"/>
    <property type="molecule type" value="Genomic_DNA"/>
</dbReference>
<dbReference type="InterPro" id="IPR044650">
    <property type="entry name" value="SRFR1-like"/>
</dbReference>
<sequence>MSTSPLSRIQPSLFVALMIAGMLVNITGCAGPGMRLSMAPRSAERLGVENAAALEQINQRYQAGDLHGAYDAVKKHRRKHPYSWEARITEACIAADLGRTAESIQAWQAVVTAKPQSAKVLHEAGMHLVQLGAIPAGLPALQSAVERDPSNVNYRLDLSAAYLASGNSHTAQEVLMQAHRQLPQETAVPVAIARLFESQNVHNRAAHYYGVALKQSPDDPTLLRQRGRMWYQLGNYELAKIDLAACETAMIAGEHWPALLEYGKVCLKMGDAQSARRVATTLGEKPSALTSEFQLFSVAVAAMPVPKPALVPQPEPFTPFETPPVLLAATPVPTFVAQRPQRIQQASGVIVVNHPPPAKLTSDTKSTTDTQSTRDIQPLVELQPEEVPAAITPVDVSIPLLLPPPAVVIPVALSPITDPLFSAFATEATLTKTTAIKKTPVPTTPIKAAPKAATPIVTGPILLPPDATPTASTPPVAEPLAAAATPAETGWRTTQKKSKPSKPAQKTSPKTRKSAATKTNTWKPHVSEKRVQSYRKTGDARTLVKKKLATD</sequence>
<organism evidence="2 3">
    <name type="scientific">Symmachiella dynata</name>
    <dbReference type="NCBI Taxonomy" id="2527995"/>
    <lineage>
        <taxon>Bacteria</taxon>
        <taxon>Pseudomonadati</taxon>
        <taxon>Planctomycetota</taxon>
        <taxon>Planctomycetia</taxon>
        <taxon>Planctomycetales</taxon>
        <taxon>Planctomycetaceae</taxon>
        <taxon>Symmachiella</taxon>
    </lineage>
</organism>
<keyword evidence="3" id="KW-1185">Reference proteome</keyword>
<dbReference type="GO" id="GO:0045892">
    <property type="term" value="P:negative regulation of DNA-templated transcription"/>
    <property type="evidence" value="ECO:0007669"/>
    <property type="project" value="InterPro"/>
</dbReference>
<dbReference type="InterPro" id="IPR011990">
    <property type="entry name" value="TPR-like_helical_dom_sf"/>
</dbReference>
<feature type="region of interest" description="Disordered" evidence="1">
    <location>
        <begin position="483"/>
        <end position="551"/>
    </location>
</feature>
<feature type="compositionally biased region" description="Basic and acidic residues" evidence="1">
    <location>
        <begin position="525"/>
        <end position="539"/>
    </location>
</feature>
<name>A0A517ZVJ2_9PLAN</name>
<evidence type="ECO:0000313" key="2">
    <source>
        <dbReference type="EMBL" id="QDU46481.1"/>
    </source>
</evidence>
<dbReference type="SUPFAM" id="SSF48452">
    <property type="entry name" value="TPR-like"/>
    <property type="match status" value="1"/>
</dbReference>